<proteinExistence type="predicted"/>
<dbReference type="HOGENOM" id="CLU_135085_0_0_9"/>
<keyword evidence="3" id="KW-1185">Reference proteome</keyword>
<dbReference type="KEGG" id="dae:Dtox_2727"/>
<feature type="transmembrane region" description="Helical" evidence="1">
    <location>
        <begin position="43"/>
        <end position="60"/>
    </location>
</feature>
<evidence type="ECO:0000256" key="1">
    <source>
        <dbReference type="SAM" id="Phobius"/>
    </source>
</evidence>
<sequence>MSMQITLFTLGLWFLFAFLAILNGVVREKLIKPYTSEQTGHITSTIILIILIIITTNYFLAKISINSDSTLLIIGFTWVILTIAFEFLFGHYVAKHSWEKLLADYNIFKGRLWSLILITELLTPIVSKYLLYG</sequence>
<keyword evidence="1" id="KW-0472">Membrane</keyword>
<organism evidence="2 3">
    <name type="scientific">Desulfofarcimen acetoxidans (strain ATCC 49208 / DSM 771 / KCTC 5769 / VKM B-1644 / 5575)</name>
    <name type="common">Desulfotomaculum acetoxidans</name>
    <dbReference type="NCBI Taxonomy" id="485916"/>
    <lineage>
        <taxon>Bacteria</taxon>
        <taxon>Bacillati</taxon>
        <taxon>Bacillota</taxon>
        <taxon>Clostridia</taxon>
        <taxon>Eubacteriales</taxon>
        <taxon>Peptococcaceae</taxon>
        <taxon>Desulfofarcimen</taxon>
    </lineage>
</organism>
<feature type="transmembrane region" description="Helical" evidence="1">
    <location>
        <begin position="112"/>
        <end position="131"/>
    </location>
</feature>
<name>C8W1N4_DESAS</name>
<evidence type="ECO:0000313" key="3">
    <source>
        <dbReference type="Proteomes" id="UP000002217"/>
    </source>
</evidence>
<keyword evidence="1" id="KW-0812">Transmembrane</keyword>
<gene>
    <name evidence="2" type="ordered locus">Dtox_2727</name>
</gene>
<dbReference type="RefSeq" id="WP_015758199.1">
    <property type="nucleotide sequence ID" value="NC_013216.1"/>
</dbReference>
<dbReference type="OrthoDB" id="5194395at2"/>
<dbReference type="eggNOG" id="COG0622">
    <property type="taxonomic scope" value="Bacteria"/>
</dbReference>
<accession>C8W1N4</accession>
<dbReference type="AlphaFoldDB" id="C8W1N4"/>
<dbReference type="EMBL" id="CP001720">
    <property type="protein sequence ID" value="ACV63505.1"/>
    <property type="molecule type" value="Genomic_DNA"/>
</dbReference>
<protein>
    <submittedName>
        <fullName evidence="2">Uncharacterized protein</fullName>
    </submittedName>
</protein>
<keyword evidence="1" id="KW-1133">Transmembrane helix</keyword>
<feature type="transmembrane region" description="Helical" evidence="1">
    <location>
        <begin position="72"/>
        <end position="92"/>
    </location>
</feature>
<reference evidence="2 3" key="1">
    <citation type="journal article" date="2009" name="Stand. Genomic Sci.">
        <title>Complete genome sequence of Desulfotomaculum acetoxidans type strain (5575).</title>
        <authorList>
            <person name="Spring S."/>
            <person name="Lapidus A."/>
            <person name="Schroder M."/>
            <person name="Gleim D."/>
            <person name="Sims D."/>
            <person name="Meincke L."/>
            <person name="Glavina Del Rio T."/>
            <person name="Tice H."/>
            <person name="Copeland A."/>
            <person name="Cheng J.F."/>
            <person name="Lucas S."/>
            <person name="Chen F."/>
            <person name="Nolan M."/>
            <person name="Bruce D."/>
            <person name="Goodwin L."/>
            <person name="Pitluck S."/>
            <person name="Ivanova N."/>
            <person name="Mavromatis K."/>
            <person name="Mikhailova N."/>
            <person name="Pati A."/>
            <person name="Chen A."/>
            <person name="Palaniappan K."/>
            <person name="Land M."/>
            <person name="Hauser L."/>
            <person name="Chang Y.J."/>
            <person name="Jeffries C.D."/>
            <person name="Chain P."/>
            <person name="Saunders E."/>
            <person name="Brettin T."/>
            <person name="Detter J.C."/>
            <person name="Goker M."/>
            <person name="Bristow J."/>
            <person name="Eisen J.A."/>
            <person name="Markowitz V."/>
            <person name="Hugenholtz P."/>
            <person name="Kyrpides N.C."/>
            <person name="Klenk H.P."/>
            <person name="Han C."/>
        </authorList>
    </citation>
    <scope>NUCLEOTIDE SEQUENCE [LARGE SCALE GENOMIC DNA]</scope>
    <source>
        <strain evidence="3">ATCC 49208 / DSM 771 / VKM B-1644</strain>
    </source>
</reference>
<evidence type="ECO:0000313" key="2">
    <source>
        <dbReference type="EMBL" id="ACV63505.1"/>
    </source>
</evidence>
<dbReference type="Proteomes" id="UP000002217">
    <property type="component" value="Chromosome"/>
</dbReference>